<reference evidence="4 5" key="1">
    <citation type="journal article" date="2007" name="Nature">
        <title>Genome of the marsupial Monodelphis domestica reveals innovation in non-coding sequences.</title>
        <authorList>
            <person name="Mikkelsen T.S."/>
            <person name="Wakefield M.J."/>
            <person name="Aken B."/>
            <person name="Amemiya C.T."/>
            <person name="Chang J.L."/>
            <person name="Duke S."/>
            <person name="Garber M."/>
            <person name="Gentles A.J."/>
            <person name="Goodstadt L."/>
            <person name="Heger A."/>
            <person name="Jurka J."/>
            <person name="Kamal M."/>
            <person name="Mauceli E."/>
            <person name="Searle S.M."/>
            <person name="Sharpe T."/>
            <person name="Baker M.L."/>
            <person name="Batzer M.A."/>
            <person name="Benos P.V."/>
            <person name="Belov K."/>
            <person name="Clamp M."/>
            <person name="Cook A."/>
            <person name="Cuff J."/>
            <person name="Das R."/>
            <person name="Davidow L."/>
            <person name="Deakin J.E."/>
            <person name="Fazzari M.J."/>
            <person name="Glass J.L."/>
            <person name="Grabherr M."/>
            <person name="Greally J.M."/>
            <person name="Gu W."/>
            <person name="Hore T.A."/>
            <person name="Huttley G.A."/>
            <person name="Kleber M."/>
            <person name="Jirtle R.L."/>
            <person name="Koina E."/>
            <person name="Lee J.T."/>
            <person name="Mahony S."/>
            <person name="Marra M.A."/>
            <person name="Miller R.D."/>
            <person name="Nicholls R.D."/>
            <person name="Oda M."/>
            <person name="Papenfuss A.T."/>
            <person name="Parra Z.E."/>
            <person name="Pollock D.D."/>
            <person name="Ray D.A."/>
            <person name="Schein J.E."/>
            <person name="Speed T.P."/>
            <person name="Thompson K."/>
            <person name="VandeBerg J.L."/>
            <person name="Wade C.M."/>
            <person name="Walker J.A."/>
            <person name="Waters P.D."/>
            <person name="Webber C."/>
            <person name="Weidman J.R."/>
            <person name="Xie X."/>
            <person name="Zody M.C."/>
            <person name="Baldwin J."/>
            <person name="Abdouelleil A."/>
            <person name="Abdulkadir J."/>
            <person name="Abebe A."/>
            <person name="Abera B."/>
            <person name="Abreu J."/>
            <person name="Acer S.C."/>
            <person name="Aftuck L."/>
            <person name="Alexander A."/>
            <person name="An P."/>
            <person name="Anderson E."/>
            <person name="Anderson S."/>
            <person name="Arachi H."/>
            <person name="Azer M."/>
            <person name="Bachantsang P."/>
            <person name="Barry A."/>
            <person name="Bayul T."/>
            <person name="Berlin A."/>
            <person name="Bessette D."/>
            <person name="Bloom T."/>
            <person name="Bloom T."/>
            <person name="Boguslavskiy L."/>
            <person name="Bonnet C."/>
            <person name="Boukhgalter B."/>
            <person name="Bourzgui I."/>
            <person name="Brown A."/>
            <person name="Cahill P."/>
            <person name="Channer S."/>
            <person name="Cheshatsang Y."/>
            <person name="Chuda L."/>
            <person name="Citroen M."/>
            <person name="Collymore A."/>
            <person name="Cooke P."/>
            <person name="Costello M."/>
            <person name="D'Aco K."/>
            <person name="Daza R."/>
            <person name="De Haan G."/>
            <person name="DeGray S."/>
            <person name="DeMaso C."/>
            <person name="Dhargay N."/>
            <person name="Dooley K."/>
            <person name="Dooley E."/>
            <person name="Doricent M."/>
            <person name="Dorje P."/>
            <person name="Dorjee K."/>
            <person name="Dupes A."/>
            <person name="Elong R."/>
            <person name="Falk J."/>
            <person name="Farina A."/>
            <person name="Faro S."/>
            <person name="Ferguson D."/>
            <person name="Fisher S."/>
            <person name="Foley C.D."/>
            <person name="Franke A."/>
            <person name="Friedrich D."/>
            <person name="Gadbois L."/>
            <person name="Gearin G."/>
            <person name="Gearin C.R."/>
            <person name="Giannoukos G."/>
            <person name="Goode T."/>
            <person name="Graham J."/>
            <person name="Grandbois E."/>
            <person name="Grewal S."/>
            <person name="Gyaltsen K."/>
            <person name="Hafez N."/>
            <person name="Hagos B."/>
            <person name="Hall J."/>
            <person name="Henson C."/>
            <person name="Hollinger A."/>
            <person name="Honan T."/>
            <person name="Huard M.D."/>
            <person name="Hughes L."/>
            <person name="Hurhula B."/>
            <person name="Husby M.E."/>
            <person name="Kamat A."/>
            <person name="Kanga B."/>
            <person name="Kashin S."/>
            <person name="Khazanovich D."/>
            <person name="Kisner P."/>
            <person name="Lance K."/>
            <person name="Lara M."/>
            <person name="Lee W."/>
            <person name="Lennon N."/>
            <person name="Letendre F."/>
            <person name="LeVine R."/>
            <person name="Lipovsky A."/>
            <person name="Liu X."/>
            <person name="Liu J."/>
            <person name="Liu S."/>
            <person name="Lokyitsang T."/>
            <person name="Lokyitsang Y."/>
            <person name="Lubonja R."/>
            <person name="Lui A."/>
            <person name="MacDonald P."/>
            <person name="Magnisalis V."/>
            <person name="Maru K."/>
            <person name="Matthews C."/>
            <person name="McCusker W."/>
            <person name="McDonough S."/>
            <person name="Mehta T."/>
            <person name="Meldrim J."/>
            <person name="Meneus L."/>
            <person name="Mihai O."/>
            <person name="Mihalev A."/>
            <person name="Mihova T."/>
            <person name="Mittelman R."/>
            <person name="Mlenga V."/>
            <person name="Montmayeur A."/>
            <person name="Mulrain L."/>
            <person name="Navidi A."/>
            <person name="Naylor J."/>
            <person name="Negash T."/>
            <person name="Nguyen T."/>
            <person name="Nguyen N."/>
            <person name="Nicol R."/>
            <person name="Norbu C."/>
            <person name="Norbu N."/>
            <person name="Novod N."/>
            <person name="O'Neill B."/>
            <person name="Osman S."/>
            <person name="Markiewicz E."/>
            <person name="Oyono O.L."/>
            <person name="Patti C."/>
            <person name="Phunkhang P."/>
            <person name="Pierre F."/>
            <person name="Priest M."/>
            <person name="Raghuraman S."/>
            <person name="Rege F."/>
            <person name="Reyes R."/>
            <person name="Rise C."/>
            <person name="Rogov P."/>
            <person name="Ross K."/>
            <person name="Ryan E."/>
            <person name="Settipalli S."/>
            <person name="Shea T."/>
            <person name="Sherpa N."/>
            <person name="Shi L."/>
            <person name="Shih D."/>
            <person name="Sparrow T."/>
            <person name="Spaulding J."/>
            <person name="Stalker J."/>
            <person name="Stange-Thomann N."/>
            <person name="Stavropoulos S."/>
            <person name="Stone C."/>
            <person name="Strader C."/>
            <person name="Tesfaye S."/>
            <person name="Thomson T."/>
            <person name="Thoulutsang Y."/>
            <person name="Thoulutsang D."/>
            <person name="Topham K."/>
            <person name="Topping I."/>
            <person name="Tsamla T."/>
            <person name="Vassiliev H."/>
            <person name="Vo A."/>
            <person name="Wangchuk T."/>
            <person name="Wangdi T."/>
            <person name="Weiand M."/>
            <person name="Wilkinson J."/>
            <person name="Wilson A."/>
            <person name="Yadav S."/>
            <person name="Young G."/>
            <person name="Yu Q."/>
            <person name="Zembek L."/>
            <person name="Zhong D."/>
            <person name="Zimmer A."/>
            <person name="Zwirko Z."/>
            <person name="Jaffe D.B."/>
            <person name="Alvarez P."/>
            <person name="Brockman W."/>
            <person name="Butler J."/>
            <person name="Chin C."/>
            <person name="Gnerre S."/>
            <person name="MacCallum I."/>
            <person name="Graves J.A."/>
            <person name="Ponting C.P."/>
            <person name="Breen M."/>
            <person name="Samollow P.B."/>
            <person name="Lander E.S."/>
            <person name="Lindblad-Toh K."/>
        </authorList>
    </citation>
    <scope>NUCLEOTIDE SEQUENCE [LARGE SCALE GENOMIC DNA]</scope>
</reference>
<dbReference type="STRING" id="13616.ENSMODP00000052524"/>
<sequence length="124" mass="14502">MDKEKTNINIAIIGHINSGKYSTSGHLIYKYGRNDKRTFQKFEKFSFPQKEATEMGKSSFKYDRVLDNLKTESEHGIITDNSLWKFGASKQLTRRLLELARSQNLPRRPRRLNEYSVQHLPPQS</sequence>
<dbReference type="PANTHER" id="PTHR23115">
    <property type="entry name" value="TRANSLATION FACTOR"/>
    <property type="match status" value="1"/>
</dbReference>
<evidence type="ECO:0000313" key="5">
    <source>
        <dbReference type="Proteomes" id="UP000002280"/>
    </source>
</evidence>
<protein>
    <recommendedName>
        <fullName evidence="3">Tr-type G domain-containing protein</fullName>
    </recommendedName>
</protein>
<dbReference type="GO" id="GO:0005525">
    <property type="term" value="F:GTP binding"/>
    <property type="evidence" value="ECO:0007669"/>
    <property type="project" value="UniProtKB-KW"/>
</dbReference>
<dbReference type="Ensembl" id="ENSMODT00000070129.1">
    <property type="protein sequence ID" value="ENSMODP00000052524.1"/>
    <property type="gene ID" value="ENSMODG00000037886.1"/>
</dbReference>
<dbReference type="Bgee" id="ENSMODG00000037886">
    <property type="expression patterns" value="Expressed in blood and 13 other cell types or tissues"/>
</dbReference>
<evidence type="ECO:0000259" key="3">
    <source>
        <dbReference type="Pfam" id="PF00009"/>
    </source>
</evidence>
<keyword evidence="2" id="KW-0342">GTP-binding</keyword>
<dbReference type="InterPro" id="IPR050100">
    <property type="entry name" value="TRAFAC_GTPase_members"/>
</dbReference>
<evidence type="ECO:0000313" key="4">
    <source>
        <dbReference type="Ensembl" id="ENSMODP00000052524.1"/>
    </source>
</evidence>
<dbReference type="SUPFAM" id="SSF52540">
    <property type="entry name" value="P-loop containing nucleoside triphosphate hydrolases"/>
    <property type="match status" value="1"/>
</dbReference>
<dbReference type="Pfam" id="PF00009">
    <property type="entry name" value="GTP_EFTU"/>
    <property type="match status" value="1"/>
</dbReference>
<feature type="domain" description="Tr-type G" evidence="3">
    <location>
        <begin position="6"/>
        <end position="89"/>
    </location>
</feature>
<dbReference type="GO" id="GO:0003924">
    <property type="term" value="F:GTPase activity"/>
    <property type="evidence" value="ECO:0007669"/>
    <property type="project" value="InterPro"/>
</dbReference>
<evidence type="ECO:0000256" key="1">
    <source>
        <dbReference type="ARBA" id="ARBA00022741"/>
    </source>
</evidence>
<name>A0A5F8GYS0_MONDO</name>
<dbReference type="InterPro" id="IPR027417">
    <property type="entry name" value="P-loop_NTPase"/>
</dbReference>
<evidence type="ECO:0000256" key="2">
    <source>
        <dbReference type="ARBA" id="ARBA00023134"/>
    </source>
</evidence>
<keyword evidence="5" id="KW-1185">Reference proteome</keyword>
<dbReference type="GeneTree" id="ENSGT00940000164533"/>
<dbReference type="InParanoid" id="A0A5F8GYS0"/>
<reference evidence="4" key="2">
    <citation type="submission" date="2025-08" db="UniProtKB">
        <authorList>
            <consortium name="Ensembl"/>
        </authorList>
    </citation>
    <scope>IDENTIFICATION</scope>
</reference>
<organism evidence="4 5">
    <name type="scientific">Monodelphis domestica</name>
    <name type="common">Gray short-tailed opossum</name>
    <dbReference type="NCBI Taxonomy" id="13616"/>
    <lineage>
        <taxon>Eukaryota</taxon>
        <taxon>Metazoa</taxon>
        <taxon>Chordata</taxon>
        <taxon>Craniata</taxon>
        <taxon>Vertebrata</taxon>
        <taxon>Euteleostomi</taxon>
        <taxon>Mammalia</taxon>
        <taxon>Metatheria</taxon>
        <taxon>Didelphimorphia</taxon>
        <taxon>Didelphidae</taxon>
        <taxon>Monodelphis</taxon>
    </lineage>
</organism>
<accession>A0A5F8GYS0</accession>
<keyword evidence="1" id="KW-0547">Nucleotide-binding</keyword>
<dbReference type="AlphaFoldDB" id="A0A5F8GYS0"/>
<dbReference type="InterPro" id="IPR000795">
    <property type="entry name" value="T_Tr_GTP-bd_dom"/>
</dbReference>
<reference evidence="4" key="3">
    <citation type="submission" date="2025-09" db="UniProtKB">
        <authorList>
            <consortium name="Ensembl"/>
        </authorList>
    </citation>
    <scope>IDENTIFICATION</scope>
</reference>
<proteinExistence type="predicted"/>
<dbReference type="Gene3D" id="3.40.50.300">
    <property type="entry name" value="P-loop containing nucleotide triphosphate hydrolases"/>
    <property type="match status" value="1"/>
</dbReference>
<dbReference type="Proteomes" id="UP000002280">
    <property type="component" value="Chromosome 3"/>
</dbReference>